<evidence type="ECO:0000313" key="9">
    <source>
        <dbReference type="Proteomes" id="UP000261520"/>
    </source>
</evidence>
<evidence type="ECO:0000256" key="5">
    <source>
        <dbReference type="ARBA" id="ARBA00022989"/>
    </source>
</evidence>
<keyword evidence="9" id="KW-1185">Reference proteome</keyword>
<reference evidence="8" key="2">
    <citation type="submission" date="2025-09" db="UniProtKB">
        <authorList>
            <consortium name="Ensembl"/>
        </authorList>
    </citation>
    <scope>IDENTIFICATION</scope>
</reference>
<evidence type="ECO:0000256" key="2">
    <source>
        <dbReference type="ARBA" id="ARBA00022692"/>
    </source>
</evidence>
<dbReference type="GO" id="GO:0004464">
    <property type="term" value="F:leukotriene-C4 synthase activity"/>
    <property type="evidence" value="ECO:0007669"/>
    <property type="project" value="TreeGrafter"/>
</dbReference>
<dbReference type="InterPro" id="IPR001446">
    <property type="entry name" value="5_LipOase_AP"/>
</dbReference>
<dbReference type="GO" id="GO:0019370">
    <property type="term" value="P:leukotriene biosynthetic process"/>
    <property type="evidence" value="ECO:0007669"/>
    <property type="project" value="UniProtKB-KW"/>
</dbReference>
<dbReference type="STRING" id="409849.ENSPMGP00000027677"/>
<organism evidence="8 9">
    <name type="scientific">Periophthalmus magnuspinnatus</name>
    <dbReference type="NCBI Taxonomy" id="409849"/>
    <lineage>
        <taxon>Eukaryota</taxon>
        <taxon>Metazoa</taxon>
        <taxon>Chordata</taxon>
        <taxon>Craniata</taxon>
        <taxon>Vertebrata</taxon>
        <taxon>Euteleostomi</taxon>
        <taxon>Actinopterygii</taxon>
        <taxon>Neopterygii</taxon>
        <taxon>Teleostei</taxon>
        <taxon>Neoteleostei</taxon>
        <taxon>Acanthomorphata</taxon>
        <taxon>Gobiaria</taxon>
        <taxon>Gobiiformes</taxon>
        <taxon>Gobioidei</taxon>
        <taxon>Gobiidae</taxon>
        <taxon>Oxudercinae</taxon>
        <taxon>Periophthalmus</taxon>
    </lineage>
</organism>
<dbReference type="GO" id="GO:0005635">
    <property type="term" value="C:nuclear envelope"/>
    <property type="evidence" value="ECO:0007669"/>
    <property type="project" value="TreeGrafter"/>
</dbReference>
<evidence type="ECO:0000313" key="8">
    <source>
        <dbReference type="Ensembl" id="ENSPMGP00000027677.1"/>
    </source>
</evidence>
<feature type="transmembrane region" description="Helical" evidence="7">
    <location>
        <begin position="105"/>
        <end position="127"/>
    </location>
</feature>
<keyword evidence="6 7" id="KW-0472">Membrane</keyword>
<evidence type="ECO:0000256" key="1">
    <source>
        <dbReference type="ARBA" id="ARBA00004477"/>
    </source>
</evidence>
<dbReference type="PRINTS" id="PR00488">
    <property type="entry name" value="5LPOXGNASEAP"/>
</dbReference>
<keyword evidence="2 7" id="KW-0812">Transmembrane</keyword>
<dbReference type="Proteomes" id="UP000261520">
    <property type="component" value="Unplaced"/>
</dbReference>
<dbReference type="GO" id="GO:0008047">
    <property type="term" value="F:enzyme activator activity"/>
    <property type="evidence" value="ECO:0007669"/>
    <property type="project" value="InterPro"/>
</dbReference>
<dbReference type="SUPFAM" id="SSF161084">
    <property type="entry name" value="MAPEG domain-like"/>
    <property type="match status" value="1"/>
</dbReference>
<dbReference type="GO" id="GO:0004364">
    <property type="term" value="F:glutathione transferase activity"/>
    <property type="evidence" value="ECO:0007669"/>
    <property type="project" value="TreeGrafter"/>
</dbReference>
<sequence>NMDAPVLVCAVTLLTTLQMAYFTRRVGYSRLAHKIKPPATTGHPEFERAFRAHQNCVEFYPLFLVSMWSCGVFFSEPIAAAGGLVFIVGRLLYFNGYIRETHKRLPGFWVSVAVFFSLSFLGMIGIVQEILHKYFYIYS</sequence>
<evidence type="ECO:0000256" key="4">
    <source>
        <dbReference type="ARBA" id="ARBA00022824"/>
    </source>
</evidence>
<keyword evidence="5 7" id="KW-1133">Transmembrane helix</keyword>
<dbReference type="InterPro" id="IPR023352">
    <property type="entry name" value="MAPEG-like_dom_sf"/>
</dbReference>
<dbReference type="GO" id="GO:0005789">
    <property type="term" value="C:endoplasmic reticulum membrane"/>
    <property type="evidence" value="ECO:0007669"/>
    <property type="project" value="UniProtKB-SubCell"/>
</dbReference>
<evidence type="ECO:0000256" key="7">
    <source>
        <dbReference type="SAM" id="Phobius"/>
    </source>
</evidence>
<dbReference type="Gene3D" id="1.20.120.550">
    <property type="entry name" value="Membrane associated eicosanoid/glutathione metabolism-like domain"/>
    <property type="match status" value="1"/>
</dbReference>
<dbReference type="GO" id="GO:0004602">
    <property type="term" value="F:glutathione peroxidase activity"/>
    <property type="evidence" value="ECO:0007669"/>
    <property type="project" value="TreeGrafter"/>
</dbReference>
<dbReference type="Pfam" id="PF01124">
    <property type="entry name" value="MAPEG"/>
    <property type="match status" value="1"/>
</dbReference>
<dbReference type="PANTHER" id="PTHR10250:SF13">
    <property type="entry name" value="MICROSOMAL GLUTATHIONE S-TRANSFERASE 2"/>
    <property type="match status" value="1"/>
</dbReference>
<proteinExistence type="predicted"/>
<protein>
    <submittedName>
        <fullName evidence="8">Uncharacterized protein</fullName>
    </submittedName>
</protein>
<keyword evidence="4" id="KW-0256">Endoplasmic reticulum</keyword>
<dbReference type="Ensembl" id="ENSPMGT00000029483.1">
    <property type="protein sequence ID" value="ENSPMGP00000027677.1"/>
    <property type="gene ID" value="ENSPMGG00000022333.1"/>
</dbReference>
<feature type="transmembrane region" description="Helical" evidence="7">
    <location>
        <begin position="72"/>
        <end position="93"/>
    </location>
</feature>
<accession>A0A3B4BD18</accession>
<name>A0A3B4BD18_9GOBI</name>
<dbReference type="InterPro" id="IPR050997">
    <property type="entry name" value="MAPEG"/>
</dbReference>
<dbReference type="InterPro" id="IPR001129">
    <property type="entry name" value="Membr-assoc_MAPEG"/>
</dbReference>
<evidence type="ECO:0000256" key="6">
    <source>
        <dbReference type="ARBA" id="ARBA00023136"/>
    </source>
</evidence>
<reference evidence="8" key="1">
    <citation type="submission" date="2025-08" db="UniProtKB">
        <authorList>
            <consortium name="Ensembl"/>
        </authorList>
    </citation>
    <scope>IDENTIFICATION</scope>
</reference>
<keyword evidence="3" id="KW-0434">Leukotriene biosynthesis</keyword>
<evidence type="ECO:0000256" key="3">
    <source>
        <dbReference type="ARBA" id="ARBA00022751"/>
    </source>
</evidence>
<dbReference type="FunFam" id="1.20.120.550:FF:000003">
    <property type="entry name" value="Leukotriene C4 synthase"/>
    <property type="match status" value="1"/>
</dbReference>
<dbReference type="AlphaFoldDB" id="A0A3B4BD18"/>
<dbReference type="PANTHER" id="PTHR10250">
    <property type="entry name" value="MICROSOMAL GLUTATHIONE S-TRANSFERASE"/>
    <property type="match status" value="1"/>
</dbReference>
<comment type="subcellular location">
    <subcellularLocation>
        <location evidence="1">Endoplasmic reticulum membrane</location>
        <topology evidence="1">Multi-pass membrane protein</topology>
    </subcellularLocation>
</comment>